<evidence type="ECO:0000313" key="12">
    <source>
        <dbReference type="Proteomes" id="UP000243250"/>
    </source>
</evidence>
<evidence type="ECO:0000256" key="6">
    <source>
        <dbReference type="ARBA" id="ARBA00023284"/>
    </source>
</evidence>
<organism evidence="11 12">
    <name type="scientific">Halogeometricum limi</name>
    <dbReference type="NCBI Taxonomy" id="555875"/>
    <lineage>
        <taxon>Archaea</taxon>
        <taxon>Methanobacteriati</taxon>
        <taxon>Methanobacteriota</taxon>
        <taxon>Stenosarchaea group</taxon>
        <taxon>Halobacteria</taxon>
        <taxon>Halobacteriales</taxon>
        <taxon>Haloferacaceae</taxon>
        <taxon>Halogeometricum</taxon>
    </lineage>
</organism>
<dbReference type="InterPro" id="IPR036249">
    <property type="entry name" value="Thioredoxin-like_sf"/>
</dbReference>
<evidence type="ECO:0000256" key="8">
    <source>
        <dbReference type="ARBA" id="ARBA00038489"/>
    </source>
</evidence>
<evidence type="ECO:0000256" key="4">
    <source>
        <dbReference type="ARBA" id="ARBA00023002"/>
    </source>
</evidence>
<gene>
    <name evidence="11" type="ORF">SAMN04488124_0723</name>
</gene>
<dbReference type="PANTHER" id="PTHR42801">
    <property type="entry name" value="THIOREDOXIN-DEPENDENT PEROXIDE REDUCTASE"/>
    <property type="match status" value="1"/>
</dbReference>
<reference evidence="12" key="1">
    <citation type="submission" date="2016-10" db="EMBL/GenBank/DDBJ databases">
        <authorList>
            <person name="Varghese N."/>
            <person name="Submissions S."/>
        </authorList>
    </citation>
    <scope>NUCLEOTIDE SEQUENCE [LARGE SCALE GENOMIC DNA]</scope>
    <source>
        <strain evidence="12">CGMCC 1.8711</strain>
    </source>
</reference>
<dbReference type="AlphaFoldDB" id="A0A1I6G1N6"/>
<dbReference type="PANTHER" id="PTHR42801:SF4">
    <property type="entry name" value="AHPC_TSA FAMILY PROTEIN"/>
    <property type="match status" value="1"/>
</dbReference>
<dbReference type="OrthoDB" id="165617at2157"/>
<evidence type="ECO:0000256" key="1">
    <source>
        <dbReference type="ARBA" id="ARBA00013017"/>
    </source>
</evidence>
<keyword evidence="2" id="KW-0575">Peroxidase</keyword>
<dbReference type="InterPro" id="IPR050924">
    <property type="entry name" value="Peroxiredoxin_BCP/PrxQ"/>
</dbReference>
<dbReference type="EMBL" id="FOYS01000001">
    <property type="protein sequence ID" value="SFR36095.1"/>
    <property type="molecule type" value="Genomic_DNA"/>
</dbReference>
<evidence type="ECO:0000256" key="5">
    <source>
        <dbReference type="ARBA" id="ARBA00023157"/>
    </source>
</evidence>
<protein>
    <recommendedName>
        <fullName evidence="1">thioredoxin-dependent peroxiredoxin</fullName>
        <ecNumber evidence="1">1.11.1.24</ecNumber>
    </recommendedName>
    <alternativeName>
        <fullName evidence="7">Thioredoxin peroxidase</fullName>
    </alternativeName>
</protein>
<comment type="catalytic activity">
    <reaction evidence="9">
        <text>a hydroperoxide + [thioredoxin]-dithiol = an alcohol + [thioredoxin]-disulfide + H2O</text>
        <dbReference type="Rhea" id="RHEA:62620"/>
        <dbReference type="Rhea" id="RHEA-COMP:10698"/>
        <dbReference type="Rhea" id="RHEA-COMP:10700"/>
        <dbReference type="ChEBI" id="CHEBI:15377"/>
        <dbReference type="ChEBI" id="CHEBI:29950"/>
        <dbReference type="ChEBI" id="CHEBI:30879"/>
        <dbReference type="ChEBI" id="CHEBI:35924"/>
        <dbReference type="ChEBI" id="CHEBI:50058"/>
        <dbReference type="EC" id="1.11.1.24"/>
    </reaction>
</comment>
<evidence type="ECO:0000256" key="9">
    <source>
        <dbReference type="ARBA" id="ARBA00049091"/>
    </source>
</evidence>
<dbReference type="InterPro" id="IPR000866">
    <property type="entry name" value="AhpC/TSA"/>
</dbReference>
<sequence>MSEVGLSIGETVPDVRESLVREDGQTEETRLSELVAERPVLLNFYTMDFSPDCVSEWCEFRDFDWFASGDTVQVVGASKSGERMHRKFISRFDLGFPLFADADLRLAEAFGVRYKAFGISDRSRRSCFLVDEEMTVRYKWVGEHWLDPTRDTPSVGEIHDAIVEEFGPGETETFGF</sequence>
<dbReference type="Proteomes" id="UP000243250">
    <property type="component" value="Unassembled WGS sequence"/>
</dbReference>
<dbReference type="Pfam" id="PF00578">
    <property type="entry name" value="AhpC-TSA"/>
    <property type="match status" value="1"/>
</dbReference>
<dbReference type="PROSITE" id="PS51352">
    <property type="entry name" value="THIOREDOXIN_2"/>
    <property type="match status" value="1"/>
</dbReference>
<keyword evidence="4" id="KW-0560">Oxidoreductase</keyword>
<feature type="domain" description="Thioredoxin" evidence="10">
    <location>
        <begin position="6"/>
        <end position="168"/>
    </location>
</feature>
<evidence type="ECO:0000256" key="3">
    <source>
        <dbReference type="ARBA" id="ARBA00022862"/>
    </source>
</evidence>
<dbReference type="GO" id="GO:0045454">
    <property type="term" value="P:cell redox homeostasis"/>
    <property type="evidence" value="ECO:0007669"/>
    <property type="project" value="TreeGrafter"/>
</dbReference>
<name>A0A1I6G1N6_9EURY</name>
<evidence type="ECO:0000313" key="11">
    <source>
        <dbReference type="EMBL" id="SFR36095.1"/>
    </source>
</evidence>
<dbReference type="GO" id="GO:0008379">
    <property type="term" value="F:thioredoxin peroxidase activity"/>
    <property type="evidence" value="ECO:0007669"/>
    <property type="project" value="TreeGrafter"/>
</dbReference>
<keyword evidence="3" id="KW-0049">Antioxidant</keyword>
<accession>A0A1I6G1N6</accession>
<dbReference type="SUPFAM" id="SSF52833">
    <property type="entry name" value="Thioredoxin-like"/>
    <property type="match status" value="1"/>
</dbReference>
<keyword evidence="5" id="KW-1015">Disulfide bond</keyword>
<dbReference type="Gene3D" id="3.40.30.10">
    <property type="entry name" value="Glutaredoxin"/>
    <property type="match status" value="1"/>
</dbReference>
<keyword evidence="12" id="KW-1185">Reference proteome</keyword>
<evidence type="ECO:0000256" key="2">
    <source>
        <dbReference type="ARBA" id="ARBA00022559"/>
    </source>
</evidence>
<dbReference type="EC" id="1.11.1.24" evidence="1"/>
<dbReference type="InterPro" id="IPR013766">
    <property type="entry name" value="Thioredoxin_domain"/>
</dbReference>
<comment type="similarity">
    <text evidence="8">Belongs to the peroxiredoxin family. BCP/PrxQ subfamily.</text>
</comment>
<proteinExistence type="inferred from homology"/>
<evidence type="ECO:0000259" key="10">
    <source>
        <dbReference type="PROSITE" id="PS51352"/>
    </source>
</evidence>
<keyword evidence="6" id="KW-0676">Redox-active center</keyword>
<dbReference type="GO" id="GO:0034599">
    <property type="term" value="P:cellular response to oxidative stress"/>
    <property type="evidence" value="ECO:0007669"/>
    <property type="project" value="TreeGrafter"/>
</dbReference>
<dbReference type="GO" id="GO:0005737">
    <property type="term" value="C:cytoplasm"/>
    <property type="evidence" value="ECO:0007669"/>
    <property type="project" value="TreeGrafter"/>
</dbReference>
<dbReference type="RefSeq" id="WP_089876806.1">
    <property type="nucleotide sequence ID" value="NZ_FOYS01000001.1"/>
</dbReference>
<evidence type="ECO:0000256" key="7">
    <source>
        <dbReference type="ARBA" id="ARBA00032824"/>
    </source>
</evidence>